<keyword evidence="8" id="KW-1185">Reference proteome</keyword>
<feature type="transmembrane region" description="Helical" evidence="5">
    <location>
        <begin position="135"/>
        <end position="154"/>
    </location>
</feature>
<dbReference type="EMBL" id="AP025516">
    <property type="protein sequence ID" value="BDD88976.1"/>
    <property type="molecule type" value="Genomic_DNA"/>
</dbReference>
<feature type="domain" description="Yip1" evidence="6">
    <location>
        <begin position="23"/>
        <end position="183"/>
    </location>
</feature>
<dbReference type="InterPro" id="IPR006977">
    <property type="entry name" value="Yip1_dom"/>
</dbReference>
<gene>
    <name evidence="7" type="ORF">DPPLL_33410</name>
</gene>
<protein>
    <recommendedName>
        <fullName evidence="6">Yip1 domain-containing protein</fullName>
    </recommendedName>
</protein>
<evidence type="ECO:0000256" key="2">
    <source>
        <dbReference type="ARBA" id="ARBA00022692"/>
    </source>
</evidence>
<evidence type="ECO:0000313" key="7">
    <source>
        <dbReference type="EMBL" id="BDD88976.1"/>
    </source>
</evidence>
<evidence type="ECO:0000256" key="1">
    <source>
        <dbReference type="ARBA" id="ARBA00004141"/>
    </source>
</evidence>
<evidence type="ECO:0000256" key="5">
    <source>
        <dbReference type="SAM" id="Phobius"/>
    </source>
</evidence>
<comment type="subcellular location">
    <subcellularLocation>
        <location evidence="1">Membrane</location>
        <topology evidence="1">Multi-pass membrane protein</topology>
    </subcellularLocation>
</comment>
<evidence type="ECO:0000259" key="6">
    <source>
        <dbReference type="Pfam" id="PF04893"/>
    </source>
</evidence>
<keyword evidence="4 5" id="KW-0472">Membrane</keyword>
<evidence type="ECO:0000256" key="4">
    <source>
        <dbReference type="ARBA" id="ARBA00023136"/>
    </source>
</evidence>
<reference evidence="7 8" key="1">
    <citation type="submission" date="2022-01" db="EMBL/GenBank/DDBJ databases">
        <title>Desulfofustis limnae sp. nov., a novel mesophilic sulfate-reducing bacterium isolated from marsh soil.</title>
        <authorList>
            <person name="Watanabe M."/>
            <person name="Takahashi A."/>
            <person name="Kojima H."/>
            <person name="Fukui M."/>
        </authorList>
    </citation>
    <scope>NUCLEOTIDE SEQUENCE [LARGE SCALE GENOMIC DNA]</scope>
    <source>
        <strain evidence="7 8">PPLL</strain>
    </source>
</reference>
<name>A0ABN6M7X8_9BACT</name>
<keyword evidence="3 5" id="KW-1133">Transmembrane helix</keyword>
<organism evidence="7 8">
    <name type="scientific">Desulfofustis limnaeus</name>
    <dbReference type="NCBI Taxonomy" id="2740163"/>
    <lineage>
        <taxon>Bacteria</taxon>
        <taxon>Pseudomonadati</taxon>
        <taxon>Thermodesulfobacteriota</taxon>
        <taxon>Desulfobulbia</taxon>
        <taxon>Desulfobulbales</taxon>
        <taxon>Desulfocapsaceae</taxon>
        <taxon>Desulfofustis</taxon>
    </lineage>
</organism>
<feature type="transmembrane region" description="Helical" evidence="5">
    <location>
        <begin position="62"/>
        <end position="90"/>
    </location>
</feature>
<feature type="transmembrane region" description="Helical" evidence="5">
    <location>
        <begin position="166"/>
        <end position="188"/>
    </location>
</feature>
<dbReference type="Proteomes" id="UP000830055">
    <property type="component" value="Chromosome"/>
</dbReference>
<accession>A0ABN6M7X8</accession>
<sequence length="189" mass="20258">MNYFQLIPELAVGGASAFRLVDNGKARRVMVINIIILGISFGLSNLIGILGRAEIQDLQGRALMLLGLLMICYGIVTMFVALFGICLIYWAAAKALGGSGGLLACLQLIGLAAVPLWFLAPLLNYALRYSPGPGVPPLLLVPLAAAFIWSFWLLKRSLIFGQGLSDGRAILAVSGMWIFSVSAIYVFLP</sequence>
<dbReference type="RefSeq" id="WP_284152304.1">
    <property type="nucleotide sequence ID" value="NZ_AP025516.1"/>
</dbReference>
<feature type="transmembrane region" description="Helical" evidence="5">
    <location>
        <begin position="102"/>
        <end position="123"/>
    </location>
</feature>
<evidence type="ECO:0000256" key="3">
    <source>
        <dbReference type="ARBA" id="ARBA00022989"/>
    </source>
</evidence>
<feature type="transmembrane region" description="Helical" evidence="5">
    <location>
        <begin position="29"/>
        <end position="50"/>
    </location>
</feature>
<keyword evidence="2 5" id="KW-0812">Transmembrane</keyword>
<dbReference type="Pfam" id="PF04893">
    <property type="entry name" value="Yip1"/>
    <property type="match status" value="1"/>
</dbReference>
<evidence type="ECO:0000313" key="8">
    <source>
        <dbReference type="Proteomes" id="UP000830055"/>
    </source>
</evidence>
<proteinExistence type="predicted"/>